<dbReference type="Proteomes" id="UP000003452">
    <property type="component" value="Unassembled WGS sequence"/>
</dbReference>
<dbReference type="Pfam" id="PF04773">
    <property type="entry name" value="FecR"/>
    <property type="match status" value="1"/>
</dbReference>
<protein>
    <recommendedName>
        <fullName evidence="6">DUF4974 domain-containing protein</fullName>
    </recommendedName>
</protein>
<organism evidence="4 5">
    <name type="scientific">Phocaeicola plebeius (strain DSM 17135 / JCM 12973 / CCUG 54634 / M2)</name>
    <name type="common">Bacteroides plebeius</name>
    <dbReference type="NCBI Taxonomy" id="484018"/>
    <lineage>
        <taxon>Bacteria</taxon>
        <taxon>Pseudomonadati</taxon>
        <taxon>Bacteroidota</taxon>
        <taxon>Bacteroidia</taxon>
        <taxon>Bacteroidales</taxon>
        <taxon>Bacteroidaceae</taxon>
        <taxon>Phocaeicola</taxon>
    </lineage>
</organism>
<evidence type="ECO:0000313" key="4">
    <source>
        <dbReference type="EMBL" id="EDY97406.1"/>
    </source>
</evidence>
<name>B5CTW7_PHOPM</name>
<dbReference type="InterPro" id="IPR006860">
    <property type="entry name" value="FecR"/>
</dbReference>
<dbReference type="AlphaFoldDB" id="B5CTW7"/>
<reference evidence="4 5" key="2">
    <citation type="submission" date="2008-08" db="EMBL/GenBank/DDBJ databases">
        <authorList>
            <person name="Fulton L."/>
            <person name="Clifton S."/>
            <person name="Fulton B."/>
            <person name="Xu J."/>
            <person name="Minx P."/>
            <person name="Pepin K.H."/>
            <person name="Johnson M."/>
            <person name="Thiruvilangam P."/>
            <person name="Bhonagiri V."/>
            <person name="Nash W.E."/>
            <person name="Mardis E.R."/>
            <person name="Wilson R.K."/>
        </authorList>
    </citation>
    <scope>NUCLEOTIDE SEQUENCE [LARGE SCALE GENOMIC DNA]</scope>
    <source>
        <strain evidence="5">DSM 17135 / JCM 12973 / M2</strain>
    </source>
</reference>
<dbReference type="GO" id="GO:0016989">
    <property type="term" value="F:sigma factor antagonist activity"/>
    <property type="evidence" value="ECO:0007669"/>
    <property type="project" value="TreeGrafter"/>
</dbReference>
<evidence type="ECO:0000313" key="5">
    <source>
        <dbReference type="Proteomes" id="UP000003452"/>
    </source>
</evidence>
<feature type="domain" description="Protein FecR C-terminal" evidence="3">
    <location>
        <begin position="217"/>
        <end position="273"/>
    </location>
</feature>
<dbReference type="EMBL" id="ABQC02000002">
    <property type="protein sequence ID" value="EDY97406.1"/>
    <property type="molecule type" value="Genomic_DNA"/>
</dbReference>
<dbReference type="eggNOG" id="COG3712">
    <property type="taxonomic scope" value="Bacteria"/>
</dbReference>
<dbReference type="InterPro" id="IPR032508">
    <property type="entry name" value="FecR_C"/>
</dbReference>
<keyword evidence="1" id="KW-1133">Transmembrane helix</keyword>
<gene>
    <name evidence="4" type="ORF">BACPLE_00196</name>
</gene>
<evidence type="ECO:0000256" key="1">
    <source>
        <dbReference type="SAM" id="Phobius"/>
    </source>
</evidence>
<dbReference type="PANTHER" id="PTHR30273">
    <property type="entry name" value="PERIPLASMIC SIGNAL SENSOR AND SIGMA FACTOR ACTIVATOR FECR-RELATED"/>
    <property type="match status" value="1"/>
</dbReference>
<evidence type="ECO:0000259" key="2">
    <source>
        <dbReference type="Pfam" id="PF04773"/>
    </source>
</evidence>
<keyword evidence="1" id="KW-0812">Transmembrane</keyword>
<comment type="caution">
    <text evidence="4">The sequence shown here is derived from an EMBL/GenBank/DDBJ whole genome shotgun (WGS) entry which is preliminary data.</text>
</comment>
<feature type="transmembrane region" description="Helical" evidence="1">
    <location>
        <begin position="53"/>
        <end position="74"/>
    </location>
</feature>
<dbReference type="Gene3D" id="2.60.120.1440">
    <property type="match status" value="1"/>
</dbReference>
<reference evidence="4 5" key="1">
    <citation type="submission" date="2008-08" db="EMBL/GenBank/DDBJ databases">
        <title>Draft genome sequence of Bacteroides plebeius (DSM 17135).</title>
        <authorList>
            <person name="Sudarsanam P."/>
            <person name="Ley R."/>
            <person name="Guruge J."/>
            <person name="Turnbaugh P.J."/>
            <person name="Mahowald M."/>
            <person name="Liep D."/>
            <person name="Gordon J."/>
        </authorList>
    </citation>
    <scope>NUCLEOTIDE SEQUENCE [LARGE SCALE GENOMIC DNA]</scope>
    <source>
        <strain evidence="5">DSM 17135 / JCM 12973 / M2</strain>
    </source>
</reference>
<accession>B5CTW7</accession>
<evidence type="ECO:0008006" key="6">
    <source>
        <dbReference type="Google" id="ProtNLM"/>
    </source>
</evidence>
<dbReference type="InterPro" id="IPR012373">
    <property type="entry name" value="Ferrdict_sens_TM"/>
</dbReference>
<dbReference type="HOGENOM" id="CLU_050192_2_2_10"/>
<dbReference type="PANTHER" id="PTHR30273:SF2">
    <property type="entry name" value="PROTEIN FECR"/>
    <property type="match status" value="1"/>
</dbReference>
<dbReference type="Pfam" id="PF16344">
    <property type="entry name" value="FecR_C"/>
    <property type="match status" value="1"/>
</dbReference>
<proteinExistence type="predicted"/>
<keyword evidence="1" id="KW-0472">Membrane</keyword>
<evidence type="ECO:0000259" key="3">
    <source>
        <dbReference type="Pfam" id="PF16344"/>
    </source>
</evidence>
<sequence length="276" mass="31343">MYNITRNMNELEEKCLRFVLRHYQKNKLDTRQALEVFKEKHGVVGRAGGKNRYFLFLSGLAAAILLAFIVWVGISPEKQWTELAAYEHAVKYQLPDSSVVTVYPYSSICFRTKDYADVCREVKLTGKVGFMIKRDCTRPFKVIGKLAEVQVLGTCFVMDESRADTAWVQVESGKVRFSVQGQSEGVELLAGMEAQVVKGQHVPQIVHRPDSVKKGSFVFENTPLPKVLAELSRYYGVKLVADRTDKRLTANFDAHSLDEIIEIIEKVLKVHIKKQV</sequence>
<feature type="domain" description="FecR protein" evidence="2">
    <location>
        <begin position="89"/>
        <end position="176"/>
    </location>
</feature>
<dbReference type="Gene3D" id="3.55.50.30">
    <property type="match status" value="1"/>
</dbReference>